<evidence type="ECO:0000256" key="1">
    <source>
        <dbReference type="ARBA" id="ARBA00005788"/>
    </source>
</evidence>
<name>A0A166TMP0_9AGAM</name>
<proteinExistence type="inferred from homology"/>
<reference evidence="3 4" key="1">
    <citation type="journal article" date="2016" name="Mol. Biol. Evol.">
        <title>Comparative Genomics of Early-Diverging Mushroom-Forming Fungi Provides Insights into the Origins of Lignocellulose Decay Capabilities.</title>
        <authorList>
            <person name="Nagy L.G."/>
            <person name="Riley R."/>
            <person name="Tritt A."/>
            <person name="Adam C."/>
            <person name="Daum C."/>
            <person name="Floudas D."/>
            <person name="Sun H."/>
            <person name="Yadav J.S."/>
            <person name="Pangilinan J."/>
            <person name="Larsson K.H."/>
            <person name="Matsuura K."/>
            <person name="Barry K."/>
            <person name="Labutti K."/>
            <person name="Kuo R."/>
            <person name="Ohm R.A."/>
            <person name="Bhattacharya S.S."/>
            <person name="Shirouzu T."/>
            <person name="Yoshinaga Y."/>
            <person name="Martin F.M."/>
            <person name="Grigoriev I.V."/>
            <person name="Hibbett D.S."/>
        </authorList>
    </citation>
    <scope>NUCLEOTIDE SEQUENCE [LARGE SCALE GENOMIC DNA]</scope>
    <source>
        <strain evidence="3 4">CBS 109695</strain>
    </source>
</reference>
<sequence>MSLAPLLLPPKAPRALALQVINMPPSPEDVVTAHNYAKEVQVAMAGGKASVSDLSEALVWKHHVIQAAAGLQIQGDQTETTPQWFTAAFEPFVKETRDMADKVAADVQTLLKAVNRIERLSALAHNWQVASGLAIPLQMVPFADGTDPTGNQHNLPLLSNKDNVDQLSTDDARSYYTGYYPRDHSTRNATKHREDIMRAIGCLSSL</sequence>
<accession>A0A166TMP0</accession>
<feature type="domain" description="Mug135-like C-terminal" evidence="2">
    <location>
        <begin position="124"/>
        <end position="202"/>
    </location>
</feature>
<dbReference type="Pfam" id="PF08593">
    <property type="entry name" value="Mug135_C"/>
    <property type="match status" value="1"/>
</dbReference>
<dbReference type="OrthoDB" id="3230244at2759"/>
<evidence type="ECO:0000259" key="2">
    <source>
        <dbReference type="Pfam" id="PF08593"/>
    </source>
</evidence>
<dbReference type="AlphaFoldDB" id="A0A166TMP0"/>
<gene>
    <name evidence="3" type="ORF">FIBSPDRAFT_1038039</name>
</gene>
<dbReference type="EMBL" id="KV417492">
    <property type="protein sequence ID" value="KZP30785.1"/>
    <property type="molecule type" value="Genomic_DNA"/>
</dbReference>
<dbReference type="InterPro" id="IPR013902">
    <property type="entry name" value="Mug135-like_C"/>
</dbReference>
<comment type="similarity">
    <text evidence="1">Belongs to the UPF0612 family.</text>
</comment>
<organism evidence="3 4">
    <name type="scientific">Athelia psychrophila</name>
    <dbReference type="NCBI Taxonomy" id="1759441"/>
    <lineage>
        <taxon>Eukaryota</taxon>
        <taxon>Fungi</taxon>
        <taxon>Dikarya</taxon>
        <taxon>Basidiomycota</taxon>
        <taxon>Agaricomycotina</taxon>
        <taxon>Agaricomycetes</taxon>
        <taxon>Agaricomycetidae</taxon>
        <taxon>Atheliales</taxon>
        <taxon>Atheliaceae</taxon>
        <taxon>Athelia</taxon>
    </lineage>
</organism>
<protein>
    <recommendedName>
        <fullName evidence="2">Mug135-like C-terminal domain-containing protein</fullName>
    </recommendedName>
</protein>
<evidence type="ECO:0000313" key="3">
    <source>
        <dbReference type="EMBL" id="KZP30785.1"/>
    </source>
</evidence>
<keyword evidence="4" id="KW-1185">Reference proteome</keyword>
<dbReference type="Proteomes" id="UP000076532">
    <property type="component" value="Unassembled WGS sequence"/>
</dbReference>
<evidence type="ECO:0000313" key="4">
    <source>
        <dbReference type="Proteomes" id="UP000076532"/>
    </source>
</evidence>